<name>A0A6M5YWH9_9BACT</name>
<dbReference type="SUPFAM" id="SSF55874">
    <property type="entry name" value="ATPase domain of HSP90 chaperone/DNA topoisomerase II/histidine kinase"/>
    <property type="match status" value="1"/>
</dbReference>
<keyword evidence="3" id="KW-1185">Reference proteome</keyword>
<dbReference type="SUPFAM" id="SSF55785">
    <property type="entry name" value="PYP-like sensor domain (PAS domain)"/>
    <property type="match status" value="1"/>
</dbReference>
<organism evidence="2 3">
    <name type="scientific">Frigoriglobus tundricola</name>
    <dbReference type="NCBI Taxonomy" id="2774151"/>
    <lineage>
        <taxon>Bacteria</taxon>
        <taxon>Pseudomonadati</taxon>
        <taxon>Planctomycetota</taxon>
        <taxon>Planctomycetia</taxon>
        <taxon>Gemmatales</taxon>
        <taxon>Gemmataceae</taxon>
        <taxon>Frigoriglobus</taxon>
    </lineage>
</organism>
<proteinExistence type="predicted"/>
<evidence type="ECO:0000313" key="3">
    <source>
        <dbReference type="Proteomes" id="UP000503447"/>
    </source>
</evidence>
<protein>
    <recommendedName>
        <fullName evidence="1">PAS domain-containing protein</fullName>
    </recommendedName>
</protein>
<evidence type="ECO:0000313" key="2">
    <source>
        <dbReference type="EMBL" id="QJW97814.1"/>
    </source>
</evidence>
<evidence type="ECO:0000259" key="1">
    <source>
        <dbReference type="PROSITE" id="PS50112"/>
    </source>
</evidence>
<dbReference type="RefSeq" id="WP_171473121.1">
    <property type="nucleotide sequence ID" value="NZ_CP053452.2"/>
</dbReference>
<feature type="domain" description="PAS" evidence="1">
    <location>
        <begin position="69"/>
        <end position="123"/>
    </location>
</feature>
<dbReference type="EMBL" id="CP053452">
    <property type="protein sequence ID" value="QJW97814.1"/>
    <property type="molecule type" value="Genomic_DNA"/>
</dbReference>
<dbReference type="AlphaFoldDB" id="A0A6M5YWH9"/>
<dbReference type="Gene3D" id="3.30.450.20">
    <property type="entry name" value="PAS domain"/>
    <property type="match status" value="1"/>
</dbReference>
<dbReference type="Proteomes" id="UP000503447">
    <property type="component" value="Chromosome"/>
</dbReference>
<gene>
    <name evidence="2" type="ORF">FTUN_5394</name>
</gene>
<accession>A0A6M5YWH9</accession>
<dbReference type="KEGG" id="ftj:FTUN_5394"/>
<reference evidence="3" key="1">
    <citation type="submission" date="2020-05" db="EMBL/GenBank/DDBJ databases">
        <title>Frigoriglobus tundricola gen. nov., sp. nov., a psychrotolerant cellulolytic planctomycete of the family Gemmataceae with two divergent copies of 16S rRNA gene.</title>
        <authorList>
            <person name="Kulichevskaya I.S."/>
            <person name="Ivanova A.A."/>
            <person name="Naumoff D.G."/>
            <person name="Beletsky A.V."/>
            <person name="Rijpstra W.I.C."/>
            <person name="Sinninghe Damste J.S."/>
            <person name="Mardanov A.V."/>
            <person name="Ravin N.V."/>
            <person name="Dedysh S.N."/>
        </authorList>
    </citation>
    <scope>NUCLEOTIDE SEQUENCE [LARGE SCALE GENOMIC DNA]</scope>
    <source>
        <strain evidence="3">PL17</strain>
    </source>
</reference>
<dbReference type="InterPro" id="IPR013656">
    <property type="entry name" value="PAS_4"/>
</dbReference>
<dbReference type="PROSITE" id="PS50112">
    <property type="entry name" value="PAS"/>
    <property type="match status" value="1"/>
</dbReference>
<dbReference type="Gene3D" id="3.30.565.10">
    <property type="entry name" value="Histidine kinase-like ATPase, C-terminal domain"/>
    <property type="match status" value="1"/>
</dbReference>
<dbReference type="InterPro" id="IPR036890">
    <property type="entry name" value="HATPase_C_sf"/>
</dbReference>
<dbReference type="InterPro" id="IPR035965">
    <property type="entry name" value="PAS-like_dom_sf"/>
</dbReference>
<dbReference type="Pfam" id="PF08448">
    <property type="entry name" value="PAS_4"/>
    <property type="match status" value="1"/>
</dbReference>
<sequence>MRDGDRREAELADTYQADLAAVAVAAAALGDAKSAPAAPALADRYPDHADRVRAGFADAAKEIAGLRNRLASALRILNGLPDAVVVTDAAGSPRYLNQAAEGMFGTTLASAAGKPIVALLADPIAPDAAGADPDRPVTGSGEVLDWIRAGAAGSVVVRTAAPALVELTGAVSKKGARDALVCLVGRDLTVARVREAEERAGVRANATRCLLERYLAETDEPLRQVAAQLRLLIGDAKQSGQRDAMLAKLTAAGRGLRTIDTFHALAQSFRNLVWTKLPEATPSEFMAVEVPNAVGQRLAGRLKARGNNLKVTDQGGWLYADFERVEVALLGALSHACDATQNAQIEVRIRRLGVSAQAPEPATEFHIPDAGPVLTAAMLDVIENPFGHRAPAPLDRFEGVGGHPIGLVVAAWMAGALGGGLRIEADPSGQLGLRLVVPTRLAGGPPATVAAAAPGALDVAPHEETVAGWRLGAPVAQLPA</sequence>
<dbReference type="InterPro" id="IPR000014">
    <property type="entry name" value="PAS"/>
</dbReference>